<comment type="caution">
    <text evidence="3">The sequence shown here is derived from an EMBL/GenBank/DDBJ whole genome shotgun (WGS) entry which is preliminary data.</text>
</comment>
<dbReference type="PANTHER" id="PTHR37327">
    <property type="entry name" value="CHROMOSOME 1, WHOLE GENOME SHOTGUN SEQUENCE"/>
    <property type="match status" value="1"/>
</dbReference>
<feature type="compositionally biased region" description="Polar residues" evidence="1">
    <location>
        <begin position="190"/>
        <end position="201"/>
    </location>
</feature>
<dbReference type="AlphaFoldDB" id="A0A8K0RD92"/>
<reference evidence="3" key="1">
    <citation type="journal article" date="2021" name="Nat. Commun.">
        <title>Genetic determinants of endophytism in the Arabidopsis root mycobiome.</title>
        <authorList>
            <person name="Mesny F."/>
            <person name="Miyauchi S."/>
            <person name="Thiergart T."/>
            <person name="Pickel B."/>
            <person name="Atanasova L."/>
            <person name="Karlsson M."/>
            <person name="Huettel B."/>
            <person name="Barry K.W."/>
            <person name="Haridas S."/>
            <person name="Chen C."/>
            <person name="Bauer D."/>
            <person name="Andreopoulos W."/>
            <person name="Pangilinan J."/>
            <person name="LaButti K."/>
            <person name="Riley R."/>
            <person name="Lipzen A."/>
            <person name="Clum A."/>
            <person name="Drula E."/>
            <person name="Henrissat B."/>
            <person name="Kohler A."/>
            <person name="Grigoriev I.V."/>
            <person name="Martin F.M."/>
            <person name="Hacquard S."/>
        </authorList>
    </citation>
    <scope>NUCLEOTIDE SEQUENCE</scope>
    <source>
        <strain evidence="3">MPI-SDFR-AT-0120</strain>
    </source>
</reference>
<organism evidence="3 4">
    <name type="scientific">Paraphoma chrysanthemicola</name>
    <dbReference type="NCBI Taxonomy" id="798071"/>
    <lineage>
        <taxon>Eukaryota</taxon>
        <taxon>Fungi</taxon>
        <taxon>Dikarya</taxon>
        <taxon>Ascomycota</taxon>
        <taxon>Pezizomycotina</taxon>
        <taxon>Dothideomycetes</taxon>
        <taxon>Pleosporomycetidae</taxon>
        <taxon>Pleosporales</taxon>
        <taxon>Pleosporineae</taxon>
        <taxon>Phaeosphaeriaceae</taxon>
        <taxon>Paraphoma</taxon>
    </lineage>
</organism>
<evidence type="ECO:0000313" key="4">
    <source>
        <dbReference type="Proteomes" id="UP000813461"/>
    </source>
</evidence>
<dbReference type="Pfam" id="PF04212">
    <property type="entry name" value="MIT"/>
    <property type="match status" value="1"/>
</dbReference>
<dbReference type="OrthoDB" id="341259at2759"/>
<dbReference type="EMBL" id="JAGMVJ010000003">
    <property type="protein sequence ID" value="KAH7092232.1"/>
    <property type="molecule type" value="Genomic_DNA"/>
</dbReference>
<dbReference type="PANTHER" id="PTHR37327:SF1">
    <property type="entry name" value="MICROTUBULE INTERACTING AND TRANSPORT DOMAIN-CONTAINING PROTEIN"/>
    <property type="match status" value="1"/>
</dbReference>
<proteinExistence type="predicted"/>
<gene>
    <name evidence="3" type="ORF">FB567DRAFT_576673</name>
</gene>
<dbReference type="Gene3D" id="1.20.58.80">
    <property type="entry name" value="Phosphotransferase system, lactose/cellobiose-type IIA subunit"/>
    <property type="match status" value="1"/>
</dbReference>
<feature type="region of interest" description="Disordered" evidence="1">
    <location>
        <begin position="190"/>
        <end position="214"/>
    </location>
</feature>
<evidence type="ECO:0000259" key="2">
    <source>
        <dbReference type="Pfam" id="PF04212"/>
    </source>
</evidence>
<protein>
    <recommendedName>
        <fullName evidence="2">MIT domain-containing protein</fullName>
    </recommendedName>
</protein>
<accession>A0A8K0RD92</accession>
<dbReference type="Proteomes" id="UP000813461">
    <property type="component" value="Unassembled WGS sequence"/>
</dbReference>
<dbReference type="SUPFAM" id="SSF116846">
    <property type="entry name" value="MIT domain"/>
    <property type="match status" value="1"/>
</dbReference>
<name>A0A8K0RD92_9PLEO</name>
<feature type="domain" description="MIT" evidence="2">
    <location>
        <begin position="226"/>
        <end position="264"/>
    </location>
</feature>
<keyword evidence="4" id="KW-1185">Reference proteome</keyword>
<evidence type="ECO:0000313" key="3">
    <source>
        <dbReference type="EMBL" id="KAH7092232.1"/>
    </source>
</evidence>
<dbReference type="InterPro" id="IPR036181">
    <property type="entry name" value="MIT_dom_sf"/>
</dbReference>
<sequence length="275" mass="30984">MSTMEEELLMITSKSSSLQRGLGVTWNSSVLMEHQHRIRGQVAALQLLLQVMNLPRKEDRIEVLSVKEKVLVDSDESALSIIPSDRSTRFSLDGNRLSMVSEDGDIKYIRFSFEDALFTSHVYKRNYRFPTKQTQGRNDHRLATHVKDSIGSLPANSNTRSVINNLIDEDDEVFFQDSMIQLHQDLLSEASSDTNTDQSVSHQHEKSRDSNPILSVGLTTQQKLLLSRALQKANTAVMLDRAQNFESAIQSYEAACKLLQHVAARMKHLPGDQGS</sequence>
<dbReference type="InterPro" id="IPR007330">
    <property type="entry name" value="MIT_dom"/>
</dbReference>
<evidence type="ECO:0000256" key="1">
    <source>
        <dbReference type="SAM" id="MobiDB-lite"/>
    </source>
</evidence>